<gene>
    <name evidence="4" type="ORF">Zmor_016499</name>
</gene>
<dbReference type="GO" id="GO:0005811">
    <property type="term" value="C:lipid droplet"/>
    <property type="evidence" value="ECO:0007669"/>
    <property type="project" value="TreeGrafter"/>
</dbReference>
<evidence type="ECO:0000256" key="2">
    <source>
        <dbReference type="SAM" id="Phobius"/>
    </source>
</evidence>
<comment type="caution">
    <text evidence="4">The sequence shown here is derived from an EMBL/GenBank/DDBJ whole genome shotgun (WGS) entry which is preliminary data.</text>
</comment>
<dbReference type="InterPro" id="IPR036291">
    <property type="entry name" value="NAD(P)-bd_dom_sf"/>
</dbReference>
<reference evidence="4" key="1">
    <citation type="journal article" date="2023" name="G3 (Bethesda)">
        <title>Whole genome assemblies of Zophobas morio and Tenebrio molitor.</title>
        <authorList>
            <person name="Kaur S."/>
            <person name="Stinson S.A."/>
            <person name="diCenzo G.C."/>
        </authorList>
    </citation>
    <scope>NUCLEOTIDE SEQUENCE</scope>
    <source>
        <strain evidence="4">QUZm001</strain>
    </source>
</reference>
<organism evidence="4 5">
    <name type="scientific">Zophobas morio</name>
    <dbReference type="NCBI Taxonomy" id="2755281"/>
    <lineage>
        <taxon>Eukaryota</taxon>
        <taxon>Metazoa</taxon>
        <taxon>Ecdysozoa</taxon>
        <taxon>Arthropoda</taxon>
        <taxon>Hexapoda</taxon>
        <taxon>Insecta</taxon>
        <taxon>Pterygota</taxon>
        <taxon>Neoptera</taxon>
        <taxon>Endopterygota</taxon>
        <taxon>Coleoptera</taxon>
        <taxon>Polyphaga</taxon>
        <taxon>Cucujiformia</taxon>
        <taxon>Tenebrionidae</taxon>
        <taxon>Zophobas</taxon>
    </lineage>
</organism>
<keyword evidence="2" id="KW-1133">Transmembrane helix</keyword>
<name>A0AA38I9R8_9CUCU</name>
<dbReference type="GO" id="GO:0005886">
    <property type="term" value="C:plasma membrane"/>
    <property type="evidence" value="ECO:0007669"/>
    <property type="project" value="TreeGrafter"/>
</dbReference>
<dbReference type="AlphaFoldDB" id="A0AA38I9R8"/>
<evidence type="ECO:0000259" key="3">
    <source>
        <dbReference type="Pfam" id="PF03435"/>
    </source>
</evidence>
<comment type="similarity">
    <text evidence="1">Belongs to the saccharopine dehydrogenase family.</text>
</comment>
<protein>
    <recommendedName>
        <fullName evidence="3">Saccharopine dehydrogenase NADP binding domain-containing protein</fullName>
    </recommendedName>
</protein>
<dbReference type="Proteomes" id="UP001168821">
    <property type="component" value="Unassembled WGS sequence"/>
</dbReference>
<dbReference type="PANTHER" id="PTHR12286:SF5">
    <property type="entry name" value="SACCHAROPINE DEHYDROGENASE-LIKE OXIDOREDUCTASE"/>
    <property type="match status" value="1"/>
</dbReference>
<dbReference type="GO" id="GO:0005739">
    <property type="term" value="C:mitochondrion"/>
    <property type="evidence" value="ECO:0007669"/>
    <property type="project" value="TreeGrafter"/>
</dbReference>
<feature type="domain" description="Saccharopine dehydrogenase NADP binding" evidence="3">
    <location>
        <begin position="7"/>
        <end position="143"/>
    </location>
</feature>
<dbReference type="InterPro" id="IPR005097">
    <property type="entry name" value="Sacchrp_dh_NADP-bd"/>
</dbReference>
<dbReference type="SUPFAM" id="SSF51735">
    <property type="entry name" value="NAD(P)-binding Rossmann-fold domains"/>
    <property type="match status" value="1"/>
</dbReference>
<dbReference type="EMBL" id="JALNTZ010000005">
    <property type="protein sequence ID" value="KAJ3650396.1"/>
    <property type="molecule type" value="Genomic_DNA"/>
</dbReference>
<dbReference type="Pfam" id="PF03435">
    <property type="entry name" value="Sacchrp_dh_NADP"/>
    <property type="match status" value="1"/>
</dbReference>
<proteinExistence type="inferred from homology"/>
<evidence type="ECO:0000313" key="5">
    <source>
        <dbReference type="Proteomes" id="UP001168821"/>
    </source>
</evidence>
<keyword evidence="2" id="KW-0472">Membrane</keyword>
<dbReference type="PANTHER" id="PTHR12286">
    <property type="entry name" value="SACCHAROPINE DEHYDROGENASE-LIKE OXIDOREDUCTASE"/>
    <property type="match status" value="1"/>
</dbReference>
<dbReference type="FunFam" id="3.40.50.720:FF:000178">
    <property type="entry name" value="Saccharopine dehydrogenase-like oxidoreductase"/>
    <property type="match status" value="1"/>
</dbReference>
<evidence type="ECO:0000256" key="1">
    <source>
        <dbReference type="ARBA" id="ARBA00038048"/>
    </source>
</evidence>
<evidence type="ECO:0000313" key="4">
    <source>
        <dbReference type="EMBL" id="KAJ3650396.1"/>
    </source>
</evidence>
<feature type="transmembrane region" description="Helical" evidence="2">
    <location>
        <begin position="280"/>
        <end position="300"/>
    </location>
</feature>
<dbReference type="GO" id="GO:0009247">
    <property type="term" value="P:glycolipid biosynthetic process"/>
    <property type="evidence" value="ECO:0007669"/>
    <property type="project" value="TreeGrafter"/>
</dbReference>
<keyword evidence="2" id="KW-0812">Transmembrane</keyword>
<accession>A0AA38I9R8</accession>
<dbReference type="Gene3D" id="3.40.50.720">
    <property type="entry name" value="NAD(P)-binding Rossmann-like Domain"/>
    <property type="match status" value="1"/>
</dbReference>
<sequence length="429" mass="47918">MSDKLDVIIFGASGFSGGYVVHQLYKICKKDNQDVKWGLAGRSTTRLQATLKNLELKTGSSLLHDVPIFEADTTNEASLEEVASKARLIINCTGPYKFHGEPVVKACIRQKCHYVDLNAEPQFMERMQLVYNEEAAKNGVYVVTSCGIDNIPADIGLEFLRRSFKGSLNSVECYVELIPEGSFGKGAVANYGTWQSFLYTMGDYAELRKIRTELFKTPLPKLEPKLPLRRCLHKIPFSNTYAGPYPGGEATVMRRSQRYFYEQDHVRPIQIHTYVGPPKFWQYILLFVAFILGASLIRLIPSVVKILLKHPKLLTLGFFDSKKQPAEDVLAKIKFAATFRGRGWKGKIVDEKFKEAEDSWMVAKVSGTDPYEITGICAAAAAIVLLDDGQSLPKRGGVYTTAAAFANTNLVEVLQRHGLKFDIIGEGRL</sequence>
<keyword evidence="5" id="KW-1185">Reference proteome</keyword>
<dbReference type="InterPro" id="IPR051276">
    <property type="entry name" value="Saccharopine_DH-like_oxidrdct"/>
</dbReference>